<reference evidence="2 3" key="1">
    <citation type="journal article" date="2010" name="Nature">
        <title>The Ectocarpus genome and the independent evolution of multicellularity in brown algae.</title>
        <authorList>
            <person name="Cock J.M."/>
            <person name="Sterck L."/>
            <person name="Rouze P."/>
            <person name="Scornet D."/>
            <person name="Allen A.E."/>
            <person name="Amoutzias G."/>
            <person name="Anthouard V."/>
            <person name="Artiguenave F."/>
            <person name="Aury J.M."/>
            <person name="Badger J.H."/>
            <person name="Beszteri B."/>
            <person name="Billiau K."/>
            <person name="Bonnet E."/>
            <person name="Bothwell J.H."/>
            <person name="Bowler C."/>
            <person name="Boyen C."/>
            <person name="Brownlee C."/>
            <person name="Carrano C.J."/>
            <person name="Charrier B."/>
            <person name="Cho G.Y."/>
            <person name="Coelho S.M."/>
            <person name="Collen J."/>
            <person name="Corre E."/>
            <person name="Da Silva C."/>
            <person name="Delage L."/>
            <person name="Delaroque N."/>
            <person name="Dittami S.M."/>
            <person name="Doulbeau S."/>
            <person name="Elias M."/>
            <person name="Farnham G."/>
            <person name="Gachon C.M."/>
            <person name="Gschloessl B."/>
            <person name="Heesch S."/>
            <person name="Jabbari K."/>
            <person name="Jubin C."/>
            <person name="Kawai H."/>
            <person name="Kimura K."/>
            <person name="Kloareg B."/>
            <person name="Kupper F.C."/>
            <person name="Lang D."/>
            <person name="Le Bail A."/>
            <person name="Leblanc C."/>
            <person name="Lerouge P."/>
            <person name="Lohr M."/>
            <person name="Lopez P.J."/>
            <person name="Martens C."/>
            <person name="Maumus F."/>
            <person name="Michel G."/>
            <person name="Miranda-Saavedra D."/>
            <person name="Morales J."/>
            <person name="Moreau H."/>
            <person name="Motomura T."/>
            <person name="Nagasato C."/>
            <person name="Napoli C.A."/>
            <person name="Nelson D.R."/>
            <person name="Nyvall-Collen P."/>
            <person name="Peters A.F."/>
            <person name="Pommier C."/>
            <person name="Potin P."/>
            <person name="Poulain J."/>
            <person name="Quesneville H."/>
            <person name="Read B."/>
            <person name="Rensing S.A."/>
            <person name="Ritter A."/>
            <person name="Rousvoal S."/>
            <person name="Samanta M."/>
            <person name="Samson G."/>
            <person name="Schroeder D.C."/>
            <person name="Segurens B."/>
            <person name="Strittmatter M."/>
            <person name="Tonon T."/>
            <person name="Tregear J.W."/>
            <person name="Valentin K."/>
            <person name="von Dassow P."/>
            <person name="Yamagishi T."/>
            <person name="Van de Peer Y."/>
            <person name="Wincker P."/>
        </authorList>
    </citation>
    <scope>NUCLEOTIDE SEQUENCE [LARGE SCALE GENOMIC DNA]</scope>
    <source>
        <strain evidence="3">Ec32 / CCAP1310/4</strain>
    </source>
</reference>
<name>D7FTX4_ECTSI</name>
<organism evidence="2 3">
    <name type="scientific">Ectocarpus siliculosus</name>
    <name type="common">Brown alga</name>
    <name type="synonym">Conferva siliculosa</name>
    <dbReference type="NCBI Taxonomy" id="2880"/>
    <lineage>
        <taxon>Eukaryota</taxon>
        <taxon>Sar</taxon>
        <taxon>Stramenopiles</taxon>
        <taxon>Ochrophyta</taxon>
        <taxon>PX clade</taxon>
        <taxon>Phaeophyceae</taxon>
        <taxon>Ectocarpales</taxon>
        <taxon>Ectocarpaceae</taxon>
        <taxon>Ectocarpus</taxon>
    </lineage>
</organism>
<protein>
    <submittedName>
        <fullName evidence="2">Uncharacterized protein</fullName>
    </submittedName>
</protein>
<dbReference type="Proteomes" id="UP000002630">
    <property type="component" value="Unassembled WGS sequence"/>
</dbReference>
<dbReference type="OrthoDB" id="10416061at2759"/>
<dbReference type="AlphaFoldDB" id="D7FTX4"/>
<feature type="compositionally biased region" description="Polar residues" evidence="1">
    <location>
        <begin position="235"/>
        <end position="244"/>
    </location>
</feature>
<accession>D7FTX4</accession>
<gene>
    <name evidence="2" type="ORF">Esi_0261_0012</name>
</gene>
<sequence>MFEAPATPGLQSPSLTMVGGRDQRLAQQQQQQQRWQQHPVLRRTHSLPAEDESGGEPVAAAAVASTGRLDGNDRASPRGGVAPQSRSFGAPLAMPVPLQAPRAQGCMQAPPPNAPPAGLRLQMCGLTNTPMSAPVTPVMVYAPGHGYMMAYPPVNVPSVQTPRSTRSQASKAWDPYECVSPSGESTHAGFGRRGKETPDLSPEGSPVALSSAMSVSSRGSLSKQGGRGDDDASQGLRSRASSVISDVIEGGVLNDDSRQNKASSQPSLANPALLPLEGKTDNEDGSYKTPIRLRLSCETSAGGTATDGEDKENSQVGAGFVGGGKKREGEAVLEAKKQLSGQKRAGGDIDIEKQKSFTGSYFQVSPSSFLQSSKRQRNFA</sequence>
<evidence type="ECO:0000313" key="3">
    <source>
        <dbReference type="Proteomes" id="UP000002630"/>
    </source>
</evidence>
<proteinExistence type="predicted"/>
<dbReference type="EMBL" id="FN649760">
    <property type="protein sequence ID" value="CBJ31501.1"/>
    <property type="molecule type" value="Genomic_DNA"/>
</dbReference>
<feature type="region of interest" description="Disordered" evidence="1">
    <location>
        <begin position="1"/>
        <end position="89"/>
    </location>
</feature>
<feature type="region of interest" description="Disordered" evidence="1">
    <location>
        <begin position="158"/>
        <end position="327"/>
    </location>
</feature>
<feature type="compositionally biased region" description="Low complexity" evidence="1">
    <location>
        <begin position="25"/>
        <end position="37"/>
    </location>
</feature>
<feature type="compositionally biased region" description="Polar residues" evidence="1">
    <location>
        <begin position="211"/>
        <end position="223"/>
    </location>
</feature>
<evidence type="ECO:0000313" key="2">
    <source>
        <dbReference type="EMBL" id="CBJ31501.1"/>
    </source>
</evidence>
<feature type="compositionally biased region" description="Polar residues" evidence="1">
    <location>
        <begin position="158"/>
        <end position="170"/>
    </location>
</feature>
<evidence type="ECO:0000256" key="1">
    <source>
        <dbReference type="SAM" id="MobiDB-lite"/>
    </source>
</evidence>
<keyword evidence="3" id="KW-1185">Reference proteome</keyword>
<dbReference type="InParanoid" id="D7FTX4"/>